<evidence type="ECO:0000256" key="2">
    <source>
        <dbReference type="ARBA" id="ARBA00022857"/>
    </source>
</evidence>
<protein>
    <submittedName>
        <fullName evidence="5">2997_t:CDS:1</fullName>
    </submittedName>
</protein>
<keyword evidence="2" id="KW-0521">NADP</keyword>
<evidence type="ECO:0000256" key="1">
    <source>
        <dbReference type="ARBA" id="ARBA00006515"/>
    </source>
</evidence>
<dbReference type="InterPro" id="IPR005399">
    <property type="entry name" value="K_chnl_volt-dep_bsu_KCNAB-rel"/>
</dbReference>
<evidence type="ECO:0000313" key="6">
    <source>
        <dbReference type="Proteomes" id="UP000789739"/>
    </source>
</evidence>
<dbReference type="AlphaFoldDB" id="A0A9N9G864"/>
<evidence type="ECO:0000313" key="5">
    <source>
        <dbReference type="EMBL" id="CAG8583855.1"/>
    </source>
</evidence>
<comment type="similarity">
    <text evidence="1">Belongs to the shaker potassium channel beta subunit family.</text>
</comment>
<dbReference type="PANTHER" id="PTHR43150:SF2">
    <property type="entry name" value="HYPERKINETIC, ISOFORM M"/>
    <property type="match status" value="1"/>
</dbReference>
<organism evidence="5 6">
    <name type="scientific">Paraglomus brasilianum</name>
    <dbReference type="NCBI Taxonomy" id="144538"/>
    <lineage>
        <taxon>Eukaryota</taxon>
        <taxon>Fungi</taxon>
        <taxon>Fungi incertae sedis</taxon>
        <taxon>Mucoromycota</taxon>
        <taxon>Glomeromycotina</taxon>
        <taxon>Glomeromycetes</taxon>
        <taxon>Paraglomerales</taxon>
        <taxon>Paraglomeraceae</taxon>
        <taxon>Paraglomus</taxon>
    </lineage>
</organism>
<sequence>MEYRYLGHSGLKVSTLSLGGWVTFGAQVPLDTTIKCMQAAFESGINYFDTAEVYASGNCEIEMGQAIRHLKWKRSDFVISTKVFWGGQGPNDRGLSRKHIVEGLQASLQRLGLDYVDIVYAHRYDPDTPMEEVVRGFNFVIDQGKAFYWGTSEWPAAQIVEAHNVARYLNLIPPLLEQTQYNMFHRDRFEVEYHTLFKEYRMGGAVWSPLASGTLTGKHNNGICPGSRLAMEDNRVMFMLKEKWLSEEGRKQMKKITRLQVREDDDYGGVAQKLNATLAQLCLAWCIRQPNISTVIMGVSKPEQLEENIGALRVAPLLTPEIFNEIESILENKPKLALFFKADLENVTDVGPEDDAYEWHFKAQNEMSGSRGSANFVMRCKFCRRESSAQFDSKPTTLYTSDDSGKYAQMALIECRGLELTGFEPRIGFKAVSSESGTVFENIDLSEAYWAEYDENGGVPVSISEIETEFRRA</sequence>
<dbReference type="SUPFAM" id="SSF141678">
    <property type="entry name" value="MAL13P1.257-like"/>
    <property type="match status" value="1"/>
</dbReference>
<dbReference type="Pfam" id="PF05907">
    <property type="entry name" value="CXXC_Zn-b_euk"/>
    <property type="match status" value="1"/>
</dbReference>
<dbReference type="SUPFAM" id="SSF51430">
    <property type="entry name" value="NAD(P)-linked oxidoreductase"/>
    <property type="match status" value="1"/>
</dbReference>
<evidence type="ECO:0000259" key="4">
    <source>
        <dbReference type="Pfam" id="PF00248"/>
    </source>
</evidence>
<gene>
    <name evidence="5" type="ORF">PBRASI_LOCUS6764</name>
</gene>
<proteinExistence type="inferred from homology"/>
<dbReference type="PRINTS" id="PR01577">
    <property type="entry name" value="KCNABCHANNEL"/>
</dbReference>
<evidence type="ECO:0000256" key="3">
    <source>
        <dbReference type="ARBA" id="ARBA00023002"/>
    </source>
</evidence>
<dbReference type="InterPro" id="IPR023210">
    <property type="entry name" value="NADP_OxRdtase_dom"/>
</dbReference>
<keyword evidence="3" id="KW-0560">Oxidoreductase</keyword>
<dbReference type="CDD" id="cd19143">
    <property type="entry name" value="AKR_AKR6C1_2"/>
    <property type="match status" value="1"/>
</dbReference>
<keyword evidence="6" id="KW-1185">Reference proteome</keyword>
<comment type="caution">
    <text evidence="5">The sequence shown here is derived from an EMBL/GenBank/DDBJ whole genome shotgun (WGS) entry which is preliminary data.</text>
</comment>
<reference evidence="5" key="1">
    <citation type="submission" date="2021-06" db="EMBL/GenBank/DDBJ databases">
        <authorList>
            <person name="Kallberg Y."/>
            <person name="Tangrot J."/>
            <person name="Rosling A."/>
        </authorList>
    </citation>
    <scope>NUCLEOTIDE SEQUENCE</scope>
    <source>
        <strain evidence="5">BR232B</strain>
    </source>
</reference>
<dbReference type="InterPro" id="IPR008584">
    <property type="entry name" value="CXXC_Zn-binding_euk"/>
</dbReference>
<dbReference type="Pfam" id="PF00248">
    <property type="entry name" value="Aldo_ket_red"/>
    <property type="match status" value="1"/>
</dbReference>
<dbReference type="Gene3D" id="3.20.20.100">
    <property type="entry name" value="NADP-dependent oxidoreductase domain"/>
    <property type="match status" value="1"/>
</dbReference>
<dbReference type="PANTHER" id="PTHR43150">
    <property type="entry name" value="HYPERKINETIC, ISOFORM M"/>
    <property type="match status" value="1"/>
</dbReference>
<dbReference type="GO" id="GO:0016491">
    <property type="term" value="F:oxidoreductase activity"/>
    <property type="evidence" value="ECO:0007669"/>
    <property type="project" value="UniProtKB-KW"/>
</dbReference>
<feature type="domain" description="NADP-dependent oxidoreductase" evidence="4">
    <location>
        <begin position="16"/>
        <end position="330"/>
    </location>
</feature>
<dbReference type="EMBL" id="CAJVPI010000941">
    <property type="protein sequence ID" value="CAG8583855.1"/>
    <property type="molecule type" value="Genomic_DNA"/>
</dbReference>
<dbReference type="OrthoDB" id="1720422at2759"/>
<dbReference type="InterPro" id="IPR036812">
    <property type="entry name" value="NAD(P)_OxRdtase_dom_sf"/>
</dbReference>
<name>A0A9N9G864_9GLOM</name>
<dbReference type="Proteomes" id="UP000789739">
    <property type="component" value="Unassembled WGS sequence"/>
</dbReference>
<accession>A0A9N9G864</accession>